<dbReference type="AlphaFoldDB" id="A0A2J8NZ31"/>
<accession>A0A2J8NZ31</accession>
<comment type="caution">
    <text evidence="1">The sequence shown here is derived from an EMBL/GenBank/DDBJ whole genome shotgun (WGS) entry which is preliminary data.</text>
</comment>
<name>A0A2J8NZ31_PANTR</name>
<organism evidence="1 2">
    <name type="scientific">Pan troglodytes</name>
    <name type="common">Chimpanzee</name>
    <dbReference type="NCBI Taxonomy" id="9598"/>
    <lineage>
        <taxon>Eukaryota</taxon>
        <taxon>Metazoa</taxon>
        <taxon>Chordata</taxon>
        <taxon>Craniata</taxon>
        <taxon>Vertebrata</taxon>
        <taxon>Euteleostomi</taxon>
        <taxon>Mammalia</taxon>
        <taxon>Eutheria</taxon>
        <taxon>Euarchontoglires</taxon>
        <taxon>Primates</taxon>
        <taxon>Haplorrhini</taxon>
        <taxon>Catarrhini</taxon>
        <taxon>Hominidae</taxon>
        <taxon>Pan</taxon>
    </lineage>
</organism>
<protein>
    <submittedName>
        <fullName evidence="1">SRPK1 isoform 10</fullName>
    </submittedName>
</protein>
<sequence length="76" mass="8767">MESCCINQAGLELLASRDPLTTLASQITRITDLKLSTEALLPTLRVIYQSRKRRFWDLMMMSKKILMIIVKEVIIL</sequence>
<evidence type="ECO:0000313" key="2">
    <source>
        <dbReference type="Proteomes" id="UP000236370"/>
    </source>
</evidence>
<dbReference type="Proteomes" id="UP000236370">
    <property type="component" value="Unassembled WGS sequence"/>
</dbReference>
<reference evidence="1 2" key="1">
    <citation type="submission" date="2017-12" db="EMBL/GenBank/DDBJ databases">
        <title>High-resolution comparative analysis of great ape genomes.</title>
        <authorList>
            <person name="Pollen A."/>
            <person name="Hastie A."/>
            <person name="Hormozdiari F."/>
            <person name="Dougherty M."/>
            <person name="Liu R."/>
            <person name="Chaisson M."/>
            <person name="Hoppe E."/>
            <person name="Hill C."/>
            <person name="Pang A."/>
            <person name="Hillier L."/>
            <person name="Baker C."/>
            <person name="Armstrong J."/>
            <person name="Shendure J."/>
            <person name="Paten B."/>
            <person name="Wilson R."/>
            <person name="Chao H."/>
            <person name="Schneider V."/>
            <person name="Ventura M."/>
            <person name="Kronenberg Z."/>
            <person name="Murali S."/>
            <person name="Gordon D."/>
            <person name="Cantsilieris S."/>
            <person name="Munson K."/>
            <person name="Nelson B."/>
            <person name="Raja A."/>
            <person name="Underwood J."/>
            <person name="Diekhans M."/>
            <person name="Fiddes I."/>
            <person name="Haussler D."/>
            <person name="Eichler E."/>
        </authorList>
    </citation>
    <scope>NUCLEOTIDE SEQUENCE [LARGE SCALE GENOMIC DNA]</scope>
    <source>
        <strain evidence="1">Yerkes chimp pedigree #C0471</strain>
    </source>
</reference>
<gene>
    <name evidence="1" type="ORF">CK820_G0007075</name>
</gene>
<dbReference type="EMBL" id="NBAG03000221">
    <property type="protein sequence ID" value="PNI77024.1"/>
    <property type="molecule type" value="Genomic_DNA"/>
</dbReference>
<evidence type="ECO:0000313" key="1">
    <source>
        <dbReference type="EMBL" id="PNI77024.1"/>
    </source>
</evidence>
<proteinExistence type="predicted"/>